<dbReference type="GO" id="GO:0043039">
    <property type="term" value="P:tRNA aminoacylation"/>
    <property type="evidence" value="ECO:0007669"/>
    <property type="project" value="InterPro"/>
</dbReference>
<dbReference type="GO" id="GO:0004812">
    <property type="term" value="F:aminoacyl-tRNA ligase activity"/>
    <property type="evidence" value="ECO:0007669"/>
    <property type="project" value="InterPro"/>
</dbReference>
<sequence>MEHTGELGTFKIIKEQSAGSGIRRIYATLSKK</sequence>
<feature type="domain" description="Threonyl/alanyl tRNA synthetase SAD" evidence="1">
    <location>
        <begin position="2"/>
        <end position="26"/>
    </location>
</feature>
<dbReference type="InterPro" id="IPR012947">
    <property type="entry name" value="tRNA_SAD"/>
</dbReference>
<dbReference type="Pfam" id="PF07973">
    <property type="entry name" value="tRNA_SAD"/>
    <property type="match status" value="1"/>
</dbReference>
<evidence type="ECO:0000259" key="1">
    <source>
        <dbReference type="Pfam" id="PF07973"/>
    </source>
</evidence>
<dbReference type="Gene3D" id="3.30.980.10">
    <property type="entry name" value="Threonyl-trna Synthetase, Chain A, domain 2"/>
    <property type="match status" value="1"/>
</dbReference>
<organism evidence="2 3">
    <name type="scientific">Candidatus Roizmanbacteria bacterium CG22_combo_CG10-13_8_21_14_all_38_20</name>
    <dbReference type="NCBI Taxonomy" id="1974862"/>
    <lineage>
        <taxon>Bacteria</taxon>
        <taxon>Candidatus Roizmaniibacteriota</taxon>
    </lineage>
</organism>
<dbReference type="EMBL" id="PCTA01000009">
    <property type="protein sequence ID" value="PIP61983.1"/>
    <property type="molecule type" value="Genomic_DNA"/>
</dbReference>
<name>A0A2H0BWD0_9BACT</name>
<dbReference type="Proteomes" id="UP000231246">
    <property type="component" value="Unassembled WGS sequence"/>
</dbReference>
<dbReference type="InterPro" id="IPR018163">
    <property type="entry name" value="Thr/Ala-tRNA-synth_IIc_edit"/>
</dbReference>
<dbReference type="SUPFAM" id="SSF55186">
    <property type="entry name" value="ThrRS/AlaRS common domain"/>
    <property type="match status" value="1"/>
</dbReference>
<protein>
    <recommendedName>
        <fullName evidence="1">Threonyl/alanyl tRNA synthetase SAD domain-containing protein</fullName>
    </recommendedName>
</protein>
<accession>A0A2H0BWD0</accession>
<proteinExistence type="predicted"/>
<dbReference type="AlphaFoldDB" id="A0A2H0BWD0"/>
<comment type="caution">
    <text evidence="2">The sequence shown here is derived from an EMBL/GenBank/DDBJ whole genome shotgun (WGS) entry which is preliminary data.</text>
</comment>
<reference evidence="2 3" key="1">
    <citation type="submission" date="2017-09" db="EMBL/GenBank/DDBJ databases">
        <title>Depth-based differentiation of microbial function through sediment-hosted aquifers and enrichment of novel symbionts in the deep terrestrial subsurface.</title>
        <authorList>
            <person name="Probst A.J."/>
            <person name="Ladd B."/>
            <person name="Jarett J.K."/>
            <person name="Geller-Mcgrath D.E."/>
            <person name="Sieber C.M."/>
            <person name="Emerson J.B."/>
            <person name="Anantharaman K."/>
            <person name="Thomas B.C."/>
            <person name="Malmstrom R."/>
            <person name="Stieglmeier M."/>
            <person name="Klingl A."/>
            <person name="Woyke T."/>
            <person name="Ryan C.M."/>
            <person name="Banfield J.F."/>
        </authorList>
    </citation>
    <scope>NUCLEOTIDE SEQUENCE [LARGE SCALE GENOMIC DNA]</scope>
    <source>
        <strain evidence="2">CG22_combo_CG10-13_8_21_14_all_38_20</strain>
    </source>
</reference>
<evidence type="ECO:0000313" key="3">
    <source>
        <dbReference type="Proteomes" id="UP000231246"/>
    </source>
</evidence>
<dbReference type="GO" id="GO:0005524">
    <property type="term" value="F:ATP binding"/>
    <property type="evidence" value="ECO:0007669"/>
    <property type="project" value="InterPro"/>
</dbReference>
<gene>
    <name evidence="2" type="ORF">COW99_01120</name>
</gene>
<evidence type="ECO:0000313" key="2">
    <source>
        <dbReference type="EMBL" id="PIP61983.1"/>
    </source>
</evidence>